<feature type="compositionally biased region" description="Basic and acidic residues" evidence="1">
    <location>
        <begin position="561"/>
        <end position="592"/>
    </location>
</feature>
<dbReference type="Pfam" id="PF24340">
    <property type="entry name" value="DH_2"/>
    <property type="match status" value="1"/>
</dbReference>
<feature type="compositionally biased region" description="Basic and acidic residues" evidence="1">
    <location>
        <begin position="377"/>
        <end position="423"/>
    </location>
</feature>
<evidence type="ECO:0000259" key="3">
    <source>
        <dbReference type="Pfam" id="PF24344"/>
    </source>
</evidence>
<feature type="compositionally biased region" description="Polar residues" evidence="1">
    <location>
        <begin position="535"/>
        <end position="545"/>
    </location>
</feature>
<dbReference type="EMBL" id="KZ613515">
    <property type="protein sequence ID" value="PMD15229.1"/>
    <property type="molecule type" value="Genomic_DNA"/>
</dbReference>
<feature type="compositionally biased region" description="Basic and acidic residues" evidence="1">
    <location>
        <begin position="1"/>
        <end position="14"/>
    </location>
</feature>
<feature type="compositionally biased region" description="Basic and acidic residues" evidence="1">
    <location>
        <begin position="1040"/>
        <end position="1059"/>
    </location>
</feature>
<feature type="compositionally biased region" description="Acidic residues" evidence="1">
    <location>
        <begin position="136"/>
        <end position="159"/>
    </location>
</feature>
<name>A0A2J6PMJ5_9HELO</name>
<dbReference type="Pfam" id="PF24345">
    <property type="entry name" value="PH_24"/>
    <property type="match status" value="1"/>
</dbReference>
<accession>A0A2J6PMJ5</accession>
<feature type="compositionally biased region" description="Polar residues" evidence="1">
    <location>
        <begin position="1719"/>
        <end position="1737"/>
    </location>
</feature>
<feature type="compositionally biased region" description="Low complexity" evidence="1">
    <location>
        <begin position="708"/>
        <end position="717"/>
    </location>
</feature>
<feature type="region of interest" description="Disordered" evidence="1">
    <location>
        <begin position="1324"/>
        <end position="1510"/>
    </location>
</feature>
<feature type="region of interest" description="Disordered" evidence="1">
    <location>
        <begin position="112"/>
        <end position="474"/>
    </location>
</feature>
<dbReference type="InterPro" id="IPR056222">
    <property type="entry name" value="PH_23"/>
</dbReference>
<feature type="region of interest" description="Disordered" evidence="1">
    <location>
        <begin position="488"/>
        <end position="507"/>
    </location>
</feature>
<feature type="domain" description="DBL homology" evidence="2">
    <location>
        <begin position="854"/>
        <end position="1047"/>
    </location>
</feature>
<evidence type="ECO:0000313" key="5">
    <source>
        <dbReference type="EMBL" id="PMD15229.1"/>
    </source>
</evidence>
<feature type="compositionally biased region" description="Low complexity" evidence="1">
    <location>
        <begin position="58"/>
        <end position="67"/>
    </location>
</feature>
<sequence>MAKPPDDEKEENTTKRKPSTTNNTPRKASASKMPNGPRTPTARRTSANKNSPANAKVKTPTSAPARAATRKAEPTLLGDFLLGRPSPQRQRTARRKSLEVVKMEMRAELVGKVKPPGKVKERVKEWQKHIEKPVDDPNDEEVQDEIVVEVEEDSEDDDDDRARRKDTGGKRPGRRKSPEEDEKENEKPRSKSASAPKKRVVSDSHWMKKVESEEKKGKKSTPPAKKANQIPKDFLQRTAVNPPVAKKIEDWIGRTPVIRPGSLSVGADKSEAKAKENKKDSEGKPRSRNVSILDDGIRIRAEESPRGGRKSGRELPDGIRVTPSKSPTPDDEGSLIEPSKDSPKDDGIRVTPSPGDVDTPPRRSKRRPSDDGIWIKPSRENSPDERSRSGSQRRSTDHPEMRTPKQRSEKHLRPPPSEGRRATSYESSQMIVVEEDDEEVDKFSWMSPSPPEKSKRGAWKSGSPASTDDVPFGDPAFSVVDLPVGAEAGTMRRPGPKRNNSFAKVPKVLKRVYTEGMKIVHDTSEPARAGPNQPPSIESWLNGTSDPFVDRPATDTPSLEVPEHPSRRRSYKEDDRAERELTTERDESETRRNNRSRRSPEDGQQDNSSSSTPRHRDALPSVENSPTSPAGLKRSPATRNITSPKSPRKTPLKEAIFDAFKGESAMKSKSPSPSPFDFIGLRDRDLNRTSDYPARDLDSVNEDTPTQSPRRVSVSSRARFEEPENEPVKPLPPFPRRQAPTTGVHRLSTIASVETFNTSTSATESSTETESSADTGSEISQTTITQATVFTAPTSSSLSRKSNKSTKSKTGLKRRLTKHSDLLSVLSLPDTPPVERSKSVRSARSIRTTRRNLESATVQDLMRELAEDETKYMRELNTLVDGVIPVLLTSVLSKSDSAIAAGLLDPDSATNSSFTKPIVDMGVALERLRSIHKRVPLEDSDSFLHWLRSAQNIYDEYLRAWRSGFEGVVVNLAPSHGLDKMPRNTNGDVVNENGEVVDVAYLLKRPLVRVKYLMRVVKGLNLVKPSDPLGKALQDEMEKLESLSRRRAKEEAARREDLKANNTDPTRVRDLRTLKQMDGIKIDRRRGVFAKDSFSLEFPHSSGQIIECQVDIYLRDMPKDPLDADILIVEVGVDGRFLLFPPLDKNHISARMGDNDCELVVQFRGITRGEEWKECFILAAEDAEAAQYWLGILGTVPIPLPIVRKEMVLDAALASEISVNEPNYTGDVPIGVRGRQAEKLTAVNRRPRQRKGPTTLTECLDEYPEHSELAEMCIIDLKSLNAVRELADLLPLTLRQKRPTPERYISAKIPVVVSGALPFPEEKEIDSDDLRLPKSRTTSSPATPEKISTPLKDSMRPDPETLQKRPASTPIRTDGAPPPPAHRSPTTPNTLKKTPIIESPTPKAKTRRTSSPLKHEWQPDAASSTSPSEHADSESESDSDSYSSSSEDELEAVDSPIDETPAAVYRKPTPPESLYSLPNAASVAPSNSASQAPYRGAPVSRTEGETRKTTARMSYWKEDGFKSCWKDLWPDICSIVITRGRIEAYEISAAHSSPTRGGDMSSSGSSDLNSLIDPASDRPLVALDLTPLVTLRQSNAVDIEIRSPTLSQSRLQCRSNIRFRTLTPQDGIFLYKAVHYARMNNPVFLKLQEERRYASFGTHSYEQAIAPNTKRSLFGRQRSYRASTRAPQSDMASEQSGKSSVAAALKRLSGGGLFNIAKSSVNRNGPMSNSTNSSDYSGATPPGTPGSPSQADSSAYSQMPDFGWEDIPITFSRLVTATKWDERGPAYLTVSTPPPTMRPESSQYYGILKRITVTNKKLHMGSPQGPNPDASVMFDAAVGVGCFNLVARKGVLMHDWRDIRGSDGQVGVIGSTGGVAATMEKWLISTERGIARDWIWSLTGGLYDRGGARVPSGYGA</sequence>
<feature type="compositionally biased region" description="Polar residues" evidence="1">
    <location>
        <begin position="1680"/>
        <end position="1698"/>
    </location>
</feature>
<keyword evidence="6" id="KW-1185">Reference proteome</keyword>
<feature type="domain" description="PH" evidence="4">
    <location>
        <begin position="1501"/>
        <end position="1652"/>
    </location>
</feature>
<feature type="compositionally biased region" description="Basic and acidic residues" evidence="1">
    <location>
        <begin position="680"/>
        <end position="698"/>
    </location>
</feature>
<dbReference type="STRING" id="1745343.A0A2J6PMJ5"/>
<feature type="region of interest" description="Disordered" evidence="1">
    <location>
        <begin position="1672"/>
        <end position="1698"/>
    </location>
</feature>
<feature type="compositionally biased region" description="Polar residues" evidence="1">
    <location>
        <begin position="42"/>
        <end position="53"/>
    </location>
</feature>
<feature type="compositionally biased region" description="Basic and acidic residues" evidence="1">
    <location>
        <begin position="268"/>
        <end position="285"/>
    </location>
</feature>
<feature type="compositionally biased region" description="Basic and acidic residues" evidence="1">
    <location>
        <begin position="295"/>
        <end position="317"/>
    </location>
</feature>
<feature type="region of interest" description="Disordered" evidence="1">
    <location>
        <begin position="1719"/>
        <end position="1757"/>
    </location>
</feature>
<feature type="compositionally biased region" description="Polar residues" evidence="1">
    <location>
        <begin position="779"/>
        <end position="793"/>
    </location>
</feature>
<feature type="compositionally biased region" description="Low complexity" evidence="1">
    <location>
        <begin position="754"/>
        <end position="778"/>
    </location>
</feature>
<dbReference type="Proteomes" id="UP000235672">
    <property type="component" value="Unassembled WGS sequence"/>
</dbReference>
<evidence type="ECO:0000259" key="4">
    <source>
        <dbReference type="Pfam" id="PF24345"/>
    </source>
</evidence>
<feature type="domain" description="PH" evidence="3">
    <location>
        <begin position="1061"/>
        <end position="1199"/>
    </location>
</feature>
<feature type="compositionally biased region" description="Basic and acidic residues" evidence="1">
    <location>
        <begin position="160"/>
        <end position="169"/>
    </location>
</feature>
<gene>
    <name evidence="5" type="ORF">NA56DRAFT_609292</name>
</gene>
<dbReference type="OrthoDB" id="5408934at2759"/>
<feature type="compositionally biased region" description="Basic and acidic residues" evidence="1">
    <location>
        <begin position="1353"/>
        <end position="1363"/>
    </location>
</feature>
<feature type="compositionally biased region" description="Basic and acidic residues" evidence="1">
    <location>
        <begin position="338"/>
        <end position="348"/>
    </location>
</feature>
<evidence type="ECO:0000313" key="6">
    <source>
        <dbReference type="Proteomes" id="UP000235672"/>
    </source>
</evidence>
<protein>
    <submittedName>
        <fullName evidence="5">Uncharacterized protein</fullName>
    </submittedName>
</protein>
<feature type="region of interest" description="Disordered" evidence="1">
    <location>
        <begin position="519"/>
        <end position="814"/>
    </location>
</feature>
<proteinExistence type="predicted"/>
<feature type="compositionally biased region" description="Basic residues" evidence="1">
    <location>
        <begin position="801"/>
        <end position="814"/>
    </location>
</feature>
<feature type="region of interest" description="Disordered" evidence="1">
    <location>
        <begin position="1"/>
        <end position="98"/>
    </location>
</feature>
<feature type="compositionally biased region" description="Basic and acidic residues" evidence="1">
    <location>
        <begin position="200"/>
        <end position="216"/>
    </location>
</feature>
<evidence type="ECO:0000259" key="2">
    <source>
        <dbReference type="Pfam" id="PF24340"/>
    </source>
</evidence>
<feature type="compositionally biased region" description="Low complexity" evidence="1">
    <location>
        <begin position="1476"/>
        <end position="1493"/>
    </location>
</feature>
<organism evidence="5 6">
    <name type="scientific">Hyaloscypha hepaticicola</name>
    <dbReference type="NCBI Taxonomy" id="2082293"/>
    <lineage>
        <taxon>Eukaryota</taxon>
        <taxon>Fungi</taxon>
        <taxon>Dikarya</taxon>
        <taxon>Ascomycota</taxon>
        <taxon>Pezizomycotina</taxon>
        <taxon>Leotiomycetes</taxon>
        <taxon>Helotiales</taxon>
        <taxon>Hyaloscyphaceae</taxon>
        <taxon>Hyaloscypha</taxon>
    </lineage>
</organism>
<reference evidence="5 6" key="1">
    <citation type="submission" date="2016-05" db="EMBL/GenBank/DDBJ databases">
        <title>A degradative enzymes factory behind the ericoid mycorrhizal symbiosis.</title>
        <authorList>
            <consortium name="DOE Joint Genome Institute"/>
            <person name="Martino E."/>
            <person name="Morin E."/>
            <person name="Grelet G."/>
            <person name="Kuo A."/>
            <person name="Kohler A."/>
            <person name="Daghino S."/>
            <person name="Barry K."/>
            <person name="Choi C."/>
            <person name="Cichocki N."/>
            <person name="Clum A."/>
            <person name="Copeland A."/>
            <person name="Hainaut M."/>
            <person name="Haridas S."/>
            <person name="Labutti K."/>
            <person name="Lindquist E."/>
            <person name="Lipzen A."/>
            <person name="Khouja H.-R."/>
            <person name="Murat C."/>
            <person name="Ohm R."/>
            <person name="Olson A."/>
            <person name="Spatafora J."/>
            <person name="Veneault-Fourrey C."/>
            <person name="Henrissat B."/>
            <person name="Grigoriev I."/>
            <person name="Martin F."/>
            <person name="Perotto S."/>
        </authorList>
    </citation>
    <scope>NUCLEOTIDE SEQUENCE [LARGE SCALE GENOMIC DNA]</scope>
    <source>
        <strain evidence="5 6">UAMH 7357</strain>
    </source>
</reference>
<feature type="region of interest" description="Disordered" evidence="1">
    <location>
        <begin position="1040"/>
        <end position="1065"/>
    </location>
</feature>
<feature type="compositionally biased region" description="Basic and acidic residues" evidence="1">
    <location>
        <begin position="118"/>
        <end position="135"/>
    </location>
</feature>
<evidence type="ECO:0000256" key="1">
    <source>
        <dbReference type="SAM" id="MobiDB-lite"/>
    </source>
</evidence>
<dbReference type="Pfam" id="PF24344">
    <property type="entry name" value="PH_23"/>
    <property type="match status" value="1"/>
</dbReference>
<dbReference type="InterPro" id="IPR056416">
    <property type="entry name" value="DH_2_fung"/>
</dbReference>
<feature type="compositionally biased region" description="Basic and acidic residues" evidence="1">
    <location>
        <begin position="651"/>
        <end position="666"/>
    </location>
</feature>
<dbReference type="InterPro" id="IPR056223">
    <property type="entry name" value="PH_24"/>
</dbReference>